<dbReference type="AlphaFoldDB" id="A0A4Y2MY38"/>
<sequence length="119" mass="12709">MREDVLNGDVWAVLWMMGGGVAKKIVVDVTAAMNCLQHCGVGHCRSGGSGLPELGRNGLGWEGGHFNHFVCEAGSIHTRSKAFLNVEKSCTCCVALDTSSDVFFSQELIVVDNLGLKPN</sequence>
<organism evidence="1 2">
    <name type="scientific">Araneus ventricosus</name>
    <name type="common">Orbweaver spider</name>
    <name type="synonym">Epeira ventricosa</name>
    <dbReference type="NCBI Taxonomy" id="182803"/>
    <lineage>
        <taxon>Eukaryota</taxon>
        <taxon>Metazoa</taxon>
        <taxon>Ecdysozoa</taxon>
        <taxon>Arthropoda</taxon>
        <taxon>Chelicerata</taxon>
        <taxon>Arachnida</taxon>
        <taxon>Araneae</taxon>
        <taxon>Araneomorphae</taxon>
        <taxon>Entelegynae</taxon>
        <taxon>Araneoidea</taxon>
        <taxon>Araneidae</taxon>
        <taxon>Araneus</taxon>
    </lineage>
</organism>
<gene>
    <name evidence="1" type="ORF">AVEN_122292_1</name>
</gene>
<evidence type="ECO:0000313" key="1">
    <source>
        <dbReference type="EMBL" id="GBN31264.1"/>
    </source>
</evidence>
<protein>
    <submittedName>
        <fullName evidence="1">Uncharacterized protein</fullName>
    </submittedName>
</protein>
<dbReference type="Proteomes" id="UP000499080">
    <property type="component" value="Unassembled WGS sequence"/>
</dbReference>
<dbReference type="EMBL" id="BGPR01008058">
    <property type="protein sequence ID" value="GBN31264.1"/>
    <property type="molecule type" value="Genomic_DNA"/>
</dbReference>
<reference evidence="1 2" key="1">
    <citation type="journal article" date="2019" name="Sci. Rep.">
        <title>Orb-weaving spider Araneus ventricosus genome elucidates the spidroin gene catalogue.</title>
        <authorList>
            <person name="Kono N."/>
            <person name="Nakamura H."/>
            <person name="Ohtoshi R."/>
            <person name="Moran D.A.P."/>
            <person name="Shinohara A."/>
            <person name="Yoshida Y."/>
            <person name="Fujiwara M."/>
            <person name="Mori M."/>
            <person name="Tomita M."/>
            <person name="Arakawa K."/>
        </authorList>
    </citation>
    <scope>NUCLEOTIDE SEQUENCE [LARGE SCALE GENOMIC DNA]</scope>
</reference>
<accession>A0A4Y2MY38</accession>
<proteinExistence type="predicted"/>
<keyword evidence="2" id="KW-1185">Reference proteome</keyword>
<evidence type="ECO:0000313" key="2">
    <source>
        <dbReference type="Proteomes" id="UP000499080"/>
    </source>
</evidence>
<comment type="caution">
    <text evidence="1">The sequence shown here is derived from an EMBL/GenBank/DDBJ whole genome shotgun (WGS) entry which is preliminary data.</text>
</comment>
<name>A0A4Y2MY38_ARAVE</name>